<dbReference type="Proteomes" id="UP000050791">
    <property type="component" value="Unassembled WGS sequence"/>
</dbReference>
<proteinExistence type="predicted"/>
<accession>A0AA85AT01</accession>
<evidence type="ECO:0000313" key="3">
    <source>
        <dbReference type="WBParaSite" id="SMTH1_104920.1"/>
    </source>
</evidence>
<sequence>MMNNTLTMNSEMDNKTTCQQYFNLNETTYIPDVYEFKQQPILVLTDQRQLQTITSLSNSTLQITQSSQISVEDQEHQISSRVSDLESINSDNNFHRNYN</sequence>
<evidence type="ECO:0000313" key="2">
    <source>
        <dbReference type="Proteomes" id="UP000050791"/>
    </source>
</evidence>
<organism evidence="2 3">
    <name type="scientific">Schistosoma mattheei</name>
    <dbReference type="NCBI Taxonomy" id="31246"/>
    <lineage>
        <taxon>Eukaryota</taxon>
        <taxon>Metazoa</taxon>
        <taxon>Spiralia</taxon>
        <taxon>Lophotrochozoa</taxon>
        <taxon>Platyhelminthes</taxon>
        <taxon>Trematoda</taxon>
        <taxon>Digenea</taxon>
        <taxon>Strigeidida</taxon>
        <taxon>Schistosomatoidea</taxon>
        <taxon>Schistosomatidae</taxon>
        <taxon>Schistosoma</taxon>
    </lineage>
</organism>
<feature type="region of interest" description="Disordered" evidence="1">
    <location>
        <begin position="70"/>
        <end position="99"/>
    </location>
</feature>
<name>A0AA85AT01_9TREM</name>
<feature type="compositionally biased region" description="Polar residues" evidence="1">
    <location>
        <begin position="79"/>
        <end position="99"/>
    </location>
</feature>
<dbReference type="AlphaFoldDB" id="A0AA85AT01"/>
<dbReference type="WBParaSite" id="SMTH1_104920.1">
    <property type="protein sequence ID" value="SMTH1_104920.1"/>
    <property type="gene ID" value="SMTH1_104920"/>
</dbReference>
<evidence type="ECO:0000256" key="1">
    <source>
        <dbReference type="SAM" id="MobiDB-lite"/>
    </source>
</evidence>
<protein>
    <submittedName>
        <fullName evidence="3">Uncharacterized protein</fullName>
    </submittedName>
</protein>
<reference evidence="3" key="1">
    <citation type="submission" date="2023-11" db="UniProtKB">
        <authorList>
            <consortium name="WormBaseParasite"/>
        </authorList>
    </citation>
    <scope>IDENTIFICATION</scope>
</reference>